<feature type="region of interest" description="Disordered" evidence="1">
    <location>
        <begin position="514"/>
        <end position="535"/>
    </location>
</feature>
<dbReference type="InterPro" id="IPR013087">
    <property type="entry name" value="Znf_C2H2_type"/>
</dbReference>
<dbReference type="Proteomes" id="UP001652625">
    <property type="component" value="Chromosome 12"/>
</dbReference>
<accession>A0ABM4D2S6</accession>
<feature type="domain" description="C2H2-type" evidence="2">
    <location>
        <begin position="23"/>
        <end position="47"/>
    </location>
</feature>
<dbReference type="SMART" id="SM00355">
    <property type="entry name" value="ZnF_C2H2"/>
    <property type="match status" value="6"/>
</dbReference>
<evidence type="ECO:0000256" key="1">
    <source>
        <dbReference type="SAM" id="MobiDB-lite"/>
    </source>
</evidence>
<organism evidence="3 4">
    <name type="scientific">Hydra vulgaris</name>
    <name type="common">Hydra</name>
    <name type="synonym">Hydra attenuata</name>
    <dbReference type="NCBI Taxonomy" id="6087"/>
    <lineage>
        <taxon>Eukaryota</taxon>
        <taxon>Metazoa</taxon>
        <taxon>Cnidaria</taxon>
        <taxon>Hydrozoa</taxon>
        <taxon>Hydroidolina</taxon>
        <taxon>Anthoathecata</taxon>
        <taxon>Aplanulata</taxon>
        <taxon>Hydridae</taxon>
        <taxon>Hydra</taxon>
    </lineage>
</organism>
<protein>
    <submittedName>
        <fullName evidence="4">MATH and LRR domain-containing protein PFE0570w isoform X4</fullName>
    </submittedName>
</protein>
<dbReference type="RefSeq" id="XP_065668560.1">
    <property type="nucleotide sequence ID" value="XM_065812488.1"/>
</dbReference>
<keyword evidence="3" id="KW-1185">Reference proteome</keyword>
<evidence type="ECO:0000313" key="3">
    <source>
        <dbReference type="Proteomes" id="UP001652625"/>
    </source>
</evidence>
<gene>
    <name evidence="4" type="primary">LOC100203969</name>
</gene>
<dbReference type="PROSITE" id="PS00028">
    <property type="entry name" value="ZINC_FINGER_C2H2_1"/>
    <property type="match status" value="1"/>
</dbReference>
<name>A0ABM4D2S6_HYDVU</name>
<proteinExistence type="predicted"/>
<dbReference type="GeneID" id="100203969"/>
<evidence type="ECO:0000313" key="4">
    <source>
        <dbReference type="RefSeq" id="XP_065668560.1"/>
    </source>
</evidence>
<reference evidence="4" key="1">
    <citation type="submission" date="2025-08" db="UniProtKB">
        <authorList>
            <consortium name="RefSeq"/>
        </authorList>
    </citation>
    <scope>IDENTIFICATION</scope>
</reference>
<evidence type="ECO:0000259" key="2">
    <source>
        <dbReference type="PROSITE" id="PS00028"/>
    </source>
</evidence>
<sequence length="2569" mass="297367">MESISEEQLNYWFEDIRCGDLYCPYKGCLKTFFTSFNLAHHLNKECHFGKFEGSIPCTHCPKMLKFNDLKIHWKNTHKMVANVLNKLNRGIPTPCANFLCSKMFSGTFTDCKLYLKHSINCTPFLCHRCKGEFSSRNILIGHQKMCTGVNKLNKKYNENIQNETLKLKSEGKKTILKNTKNYPLRNSTYTIDHAQNEGKEKHQNNNLADGLSTKATQTTFNISFTDTNTFIDENNMSYLFHPIPSVQLSCLEPSANIKIKSSDETLNKLCNASNNTSKLFSFKKNIIPIFGTSAISSPCYQSTPLNPLKSPELLNQFKEFKEQNENDLSLLKLLYDFIKVKKRKKRKISQGSSYTGSWTITEKAKKSKFNDNENNKDHKTNLLHLEIFNKETEVNQVFSSQRNNISIETSKKNICSIDTDLISDSNILHNPCKIQQTTHQVYKSDSLLKHNESFSQKDQNWLSQGGIKSVHETSPKTDKLELNMNVISTTNEMHDVSKPIKVANQTLVKTFSMPQSKQNGCDSVKPTKINSGKNAQPMMRKNKDIYTNNNSLLGLTNSDSFNMVIGNLNVNKMLNGKSESIKDDNIVHHSNDILKNDQKMKRMKSINSIDQNKNKITDQASINKQYEYEFDIQSHVNKKDENKMDLQLCLNKNDEYVISSDFNMKNKIKSHFNRQDKQKHSHLVKHPNETMVNEAKPFFYIQKPHLDSLKFIELTGKIPNRDQRSCSYYWNNHDELKSNITVDENCKMNKFSDPILSDFCTFKTHKIVDKQIHSLKQKGSVNKSKLIQTDTLNNDIDSFLLLILNSESIEIVHELSESKQFNSCLSVLQTNGINKKNCTQIINDAFLKNNFQKLILQDLSEPISESHPKSCQLENLIHFVESTTKDIIPNKDSENISIQKSITLNELRCDVKKDKNRKINSSSEKDHDCSTVSENLDSSTTISKIISPLKSSYPSYPSSNNKQEFSSESDLYKKYEFYECQEIDKNEKDDTSFIDFKVESAQLNVQKLQFDHPKQCRSSYIKNTSHDSFIMSSSSSHDSFMISSSSHLHNTSRESLTDGEIKSSVTINKQKQDKNKTNIESCYNHQNENKTDIQSCIIQQDENITDIQLCFNQQNENKTDIKSCIIQQDENITDIQLCFNQQNENKTDIESCYNQQNENKTDIQTCINQQDENITDIQSCINQQDENITDIQLCFNQQNENKTDIQTCINQQDGNITDIQLCFNQQTENKTNIESCYNHQNENKTDIQSCIIQQDENITDIQLCFNQQNKNKTDIESCYNQQNENKTDIQSCINQQDENITDIQLCFNQQNENKTDIQACINQQDGNITDIQLCFNQQTENKTNIESCYNHQNENKTDIQSCIIQQDENITDIQLCFNQQNENKTDIKSCIIQQDENITDVQLCFNQQNEKRTDIKSSFDQQNENKTYIQSCINQKNKNVIEIQSFIIQKNKIEIDIQSCYNQQIENKTDIQSCIIQQDENITGIQLCFNQQDENITDIQSCFNQQNENKTDIQSCINQQDDITDIQLCFNQQNENKTVIQSCFNQQNESETDVKSCFNQQIENKTDIQYRFDQQDENITDFQSCFNQQNEHKIDIQFCYNQKNENIIEIQSFIIQQNKIEIDIQSSFNQQNEYIAEIQSCIIQQNEIEIDLQPSSNQQNESKTDIQSFFNQQGEIKTDIQSCINQQIENKTGIQFCINQQNENKIDIQSCFNQQNENHTDIKSCFNQQIESKTDIQSCFNQQDENKKDIQSHFNQQNENKIDIQPCCNQQDENKTDIQLCFNQQNESRDNIQSCINQQNESITEIQSCVIQQNEIEIDIQSCSNQQNENKTYIQSCFNQQDEKKTDIQPCFNQQDENKSDIQSCFNQQNENKIDIQSHFNQQNENETDIKPCVNIETTIQSSIEIPQTLPNEILVHNFKDTKSIIKKEINCRHKYICDQPKNLIDTCDQPKNLNDFVSESQTLNDVAYFDVSDSMQCKIETNDGCLRNNISVDNLKYQSEVHLKKKKRKPSLKTVNTLTFLNKKDKSKSNIKSYFNKLDTNKICIETSNNIYVENELDNRLCFIEKNISKINIQTNPNMQNKSKMDKQSLFNKDENKMVNKSCFNNLGENLIKFDNEKVDKMINVENKINSQFCFNKQDDSCADSNIAINKALCTDSDMNVNNDLCADPCMNVNNGLCAASNMGVNNDLCQAISECHLESLSDQNIIHIIESNTDFLKKKPEINDFDDHKNVLKSIHPKLIVDNHLDNQDNHLGNQENHADYLIDHFDYLVSNQDCSLNNLGVVFERSQFLECNKNEKNEDQTFDFIDFKIESVQEKPQDISSSVLPITQESSGENRKIPQMNYESENSENLLLEELSFGTKHKELLSLQENIHLLLNLSNSNFSFQKDFSQEDGSKELQEANDIQTALQDLFMSAIKTPKSFFDCWYEDVQKYKMVCYFNDCNQSFNCPNLLIKHMARCICGNNELWKTLGSKVVLCIECNESFELKKYGIHYSTSHGLLLSYLKSLSKTNKPKCNNYTCEMIMRSVCSCVEHYRKCKYLWKCNECHTVYDSKKNATLHKKTCCGPT</sequence>